<reference evidence="3 4" key="1">
    <citation type="submission" date="2020-05" db="EMBL/GenBank/DDBJ databases">
        <title>MicrobeNet Type strains.</title>
        <authorList>
            <person name="Nicholson A.C."/>
        </authorList>
    </citation>
    <scope>NUCLEOTIDE SEQUENCE [LARGE SCALE GENOMIC DNA]</scope>
    <source>
        <strain evidence="3 4">JCM 14282</strain>
    </source>
</reference>
<feature type="transmembrane region" description="Helical" evidence="1">
    <location>
        <begin position="253"/>
        <end position="273"/>
    </location>
</feature>
<evidence type="ECO:0000259" key="2">
    <source>
        <dbReference type="Pfam" id="PF04235"/>
    </source>
</evidence>
<dbReference type="EMBL" id="JABEMB010000012">
    <property type="protein sequence ID" value="NNH04110.1"/>
    <property type="molecule type" value="Genomic_DNA"/>
</dbReference>
<feature type="domain" description="DUF418" evidence="2">
    <location>
        <begin position="225"/>
        <end position="319"/>
    </location>
</feature>
<dbReference type="Proteomes" id="UP000543598">
    <property type="component" value="Unassembled WGS sequence"/>
</dbReference>
<comment type="caution">
    <text evidence="3">The sequence shown here is derived from an EMBL/GenBank/DDBJ whole genome shotgun (WGS) entry which is preliminary data.</text>
</comment>
<dbReference type="AlphaFoldDB" id="A0A7Y2M083"/>
<keyword evidence="1" id="KW-1133">Transmembrane helix</keyword>
<dbReference type="InterPro" id="IPR007349">
    <property type="entry name" value="DUF418"/>
</dbReference>
<name>A0A7Y2M083_9MICO</name>
<feature type="transmembrane region" description="Helical" evidence="1">
    <location>
        <begin position="224"/>
        <end position="241"/>
    </location>
</feature>
<feature type="transmembrane region" description="Helical" evidence="1">
    <location>
        <begin position="84"/>
        <end position="100"/>
    </location>
</feature>
<feature type="transmembrane region" description="Helical" evidence="1">
    <location>
        <begin position="29"/>
        <end position="49"/>
    </location>
</feature>
<protein>
    <submittedName>
        <fullName evidence="3">DUF418 domain-containing protein</fullName>
    </submittedName>
</protein>
<dbReference type="Pfam" id="PF04235">
    <property type="entry name" value="DUF418"/>
    <property type="match status" value="1"/>
</dbReference>
<organism evidence="3 4">
    <name type="scientific">Microbacterium ulmi</name>
    <dbReference type="NCBI Taxonomy" id="179095"/>
    <lineage>
        <taxon>Bacteria</taxon>
        <taxon>Bacillati</taxon>
        <taxon>Actinomycetota</taxon>
        <taxon>Actinomycetes</taxon>
        <taxon>Micrococcales</taxon>
        <taxon>Microbacteriaceae</taxon>
        <taxon>Microbacterium</taxon>
    </lineage>
</organism>
<keyword evidence="1" id="KW-0472">Membrane</keyword>
<feature type="transmembrane region" description="Helical" evidence="1">
    <location>
        <begin position="107"/>
        <end position="125"/>
    </location>
</feature>
<gene>
    <name evidence="3" type="ORF">HLA99_09640</name>
</gene>
<keyword evidence="1" id="KW-0812">Transmembrane</keyword>
<proteinExistence type="predicted"/>
<feature type="transmembrane region" description="Helical" evidence="1">
    <location>
        <begin position="61"/>
        <end position="78"/>
    </location>
</feature>
<feature type="transmembrane region" description="Helical" evidence="1">
    <location>
        <begin position="293"/>
        <end position="312"/>
    </location>
</feature>
<keyword evidence="4" id="KW-1185">Reference proteome</keyword>
<evidence type="ECO:0000256" key="1">
    <source>
        <dbReference type="SAM" id="Phobius"/>
    </source>
</evidence>
<evidence type="ECO:0000313" key="3">
    <source>
        <dbReference type="EMBL" id="NNH04110.1"/>
    </source>
</evidence>
<evidence type="ECO:0000313" key="4">
    <source>
        <dbReference type="Proteomes" id="UP000543598"/>
    </source>
</evidence>
<feature type="transmembrane region" description="Helical" evidence="1">
    <location>
        <begin position="137"/>
        <end position="162"/>
    </location>
</feature>
<feature type="transmembrane region" description="Helical" evidence="1">
    <location>
        <begin position="174"/>
        <end position="194"/>
    </location>
</feature>
<accession>A0A7Y2M083</accession>
<sequence>MLAAHLIGLPVPGLDPETWGGVATGRSSILFATLAGVSVALMTGGARPVDGERLRTSSARLAVRALVIFLIGLMLVALNTPIIIILPTYGILFLLAIPLLSVPPRGLAGIAVALGVATPLLWAFVKLVAEWSTDEQSAAFLILGLEYPFVVWIAFLVAGMAVGRLPLRSWRTGLLLVAIGGAVSLVGYGFGHLWREATGVVPGEGGFLDHAFQVDPHSSGMGEVFGSGGFAILVIGLSLLVTRGAVGAVLAPLRALGSMPLTAYSGQIVALAVMQATIEPGNWPNEMRVLEMFVPFTLVTILFCTAWALLVGRGPIEAAVDRFSRYMVPGRPVAPERTASLS</sequence>